<evidence type="ECO:0000313" key="3">
    <source>
        <dbReference type="Proteomes" id="UP000184356"/>
    </source>
</evidence>
<gene>
    <name evidence="2" type="ORF">ASPSYDRAFT_42235</name>
</gene>
<protein>
    <recommendedName>
        <fullName evidence="1">SnoaL-like domain-containing protein</fullName>
    </recommendedName>
</protein>
<keyword evidence="3" id="KW-1185">Reference proteome</keyword>
<dbReference type="RefSeq" id="XP_040704301.1">
    <property type="nucleotide sequence ID" value="XM_040846435.1"/>
</dbReference>
<dbReference type="SUPFAM" id="SSF54427">
    <property type="entry name" value="NTF2-like"/>
    <property type="match status" value="1"/>
</dbReference>
<organism evidence="2 3">
    <name type="scientific">Aspergillus sydowii CBS 593.65</name>
    <dbReference type="NCBI Taxonomy" id="1036612"/>
    <lineage>
        <taxon>Eukaryota</taxon>
        <taxon>Fungi</taxon>
        <taxon>Dikarya</taxon>
        <taxon>Ascomycota</taxon>
        <taxon>Pezizomycotina</taxon>
        <taxon>Eurotiomycetes</taxon>
        <taxon>Eurotiomycetidae</taxon>
        <taxon>Eurotiales</taxon>
        <taxon>Aspergillaceae</taxon>
        <taxon>Aspergillus</taxon>
        <taxon>Aspergillus subgen. Nidulantes</taxon>
    </lineage>
</organism>
<dbReference type="VEuPathDB" id="FungiDB:ASPSYDRAFT_42235"/>
<dbReference type="AlphaFoldDB" id="A0A1L9TM50"/>
<evidence type="ECO:0000259" key="1">
    <source>
        <dbReference type="Pfam" id="PF13577"/>
    </source>
</evidence>
<dbReference type="GeneID" id="63762508"/>
<reference evidence="3" key="1">
    <citation type="journal article" date="2017" name="Genome Biol.">
        <title>Comparative genomics reveals high biological diversity and specific adaptations in the industrially and medically important fungal genus Aspergillus.</title>
        <authorList>
            <person name="de Vries R.P."/>
            <person name="Riley R."/>
            <person name="Wiebenga A."/>
            <person name="Aguilar-Osorio G."/>
            <person name="Amillis S."/>
            <person name="Uchima C.A."/>
            <person name="Anderluh G."/>
            <person name="Asadollahi M."/>
            <person name="Askin M."/>
            <person name="Barry K."/>
            <person name="Battaglia E."/>
            <person name="Bayram O."/>
            <person name="Benocci T."/>
            <person name="Braus-Stromeyer S.A."/>
            <person name="Caldana C."/>
            <person name="Canovas D."/>
            <person name="Cerqueira G.C."/>
            <person name="Chen F."/>
            <person name="Chen W."/>
            <person name="Choi C."/>
            <person name="Clum A."/>
            <person name="Dos Santos R.A."/>
            <person name="Damasio A.R."/>
            <person name="Diallinas G."/>
            <person name="Emri T."/>
            <person name="Fekete E."/>
            <person name="Flipphi M."/>
            <person name="Freyberg S."/>
            <person name="Gallo A."/>
            <person name="Gournas C."/>
            <person name="Habgood R."/>
            <person name="Hainaut M."/>
            <person name="Harispe M.L."/>
            <person name="Henrissat B."/>
            <person name="Hilden K.S."/>
            <person name="Hope R."/>
            <person name="Hossain A."/>
            <person name="Karabika E."/>
            <person name="Karaffa L."/>
            <person name="Karanyi Z."/>
            <person name="Krasevec N."/>
            <person name="Kuo A."/>
            <person name="Kusch H."/>
            <person name="LaButti K."/>
            <person name="Lagendijk E.L."/>
            <person name="Lapidus A."/>
            <person name="Levasseur A."/>
            <person name="Lindquist E."/>
            <person name="Lipzen A."/>
            <person name="Logrieco A.F."/>
            <person name="MacCabe A."/>
            <person name="Maekelae M.R."/>
            <person name="Malavazi I."/>
            <person name="Melin P."/>
            <person name="Meyer V."/>
            <person name="Mielnichuk N."/>
            <person name="Miskei M."/>
            <person name="Molnar A.P."/>
            <person name="Mule G."/>
            <person name="Ngan C.Y."/>
            <person name="Orejas M."/>
            <person name="Orosz E."/>
            <person name="Ouedraogo J.P."/>
            <person name="Overkamp K.M."/>
            <person name="Park H.-S."/>
            <person name="Perrone G."/>
            <person name="Piumi F."/>
            <person name="Punt P.J."/>
            <person name="Ram A.F."/>
            <person name="Ramon A."/>
            <person name="Rauscher S."/>
            <person name="Record E."/>
            <person name="Riano-Pachon D.M."/>
            <person name="Robert V."/>
            <person name="Roehrig J."/>
            <person name="Ruller R."/>
            <person name="Salamov A."/>
            <person name="Salih N.S."/>
            <person name="Samson R.A."/>
            <person name="Sandor E."/>
            <person name="Sanguinetti M."/>
            <person name="Schuetze T."/>
            <person name="Sepcic K."/>
            <person name="Shelest E."/>
            <person name="Sherlock G."/>
            <person name="Sophianopoulou V."/>
            <person name="Squina F.M."/>
            <person name="Sun H."/>
            <person name="Susca A."/>
            <person name="Todd R.B."/>
            <person name="Tsang A."/>
            <person name="Unkles S.E."/>
            <person name="van de Wiele N."/>
            <person name="van Rossen-Uffink D."/>
            <person name="Oliveira J.V."/>
            <person name="Vesth T.C."/>
            <person name="Visser J."/>
            <person name="Yu J.-H."/>
            <person name="Zhou M."/>
            <person name="Andersen M.R."/>
            <person name="Archer D.B."/>
            <person name="Baker S.E."/>
            <person name="Benoit I."/>
            <person name="Brakhage A.A."/>
            <person name="Braus G.H."/>
            <person name="Fischer R."/>
            <person name="Frisvad J.C."/>
            <person name="Goldman G.H."/>
            <person name="Houbraken J."/>
            <person name="Oakley B."/>
            <person name="Pocsi I."/>
            <person name="Scazzocchio C."/>
            <person name="Seiboth B."/>
            <person name="vanKuyk P.A."/>
            <person name="Wortman J."/>
            <person name="Dyer P.S."/>
            <person name="Grigoriev I.V."/>
        </authorList>
    </citation>
    <scope>NUCLEOTIDE SEQUENCE [LARGE SCALE GENOMIC DNA]</scope>
    <source>
        <strain evidence="3">CBS 593.65</strain>
    </source>
</reference>
<dbReference type="InterPro" id="IPR037401">
    <property type="entry name" value="SnoaL-like"/>
</dbReference>
<dbReference type="EMBL" id="KV878584">
    <property type="protein sequence ID" value="OJJ60495.1"/>
    <property type="molecule type" value="Genomic_DNA"/>
</dbReference>
<dbReference type="InterPro" id="IPR032710">
    <property type="entry name" value="NTF2-like_dom_sf"/>
</dbReference>
<dbReference type="Gene3D" id="3.10.450.50">
    <property type="match status" value="1"/>
</dbReference>
<dbReference type="Proteomes" id="UP000184356">
    <property type="component" value="Unassembled WGS sequence"/>
</dbReference>
<evidence type="ECO:0000313" key="2">
    <source>
        <dbReference type="EMBL" id="OJJ60495.1"/>
    </source>
</evidence>
<proteinExistence type="predicted"/>
<dbReference type="OrthoDB" id="3724021at2759"/>
<name>A0A1L9TM50_9EURO</name>
<feature type="domain" description="SnoaL-like" evidence="1">
    <location>
        <begin position="4"/>
        <end position="132"/>
    </location>
</feature>
<accession>A0A1L9TM50</accession>
<dbReference type="Pfam" id="PF13577">
    <property type="entry name" value="SnoaL_4"/>
    <property type="match status" value="1"/>
</dbReference>
<sequence length="207" mass="23295">MPDTLLDEMAIKALVVEERYCRDSGQFQALRGCYHPDASKTFIDITWYQGDIDGFVAESRNMAEQGSSSIHTINPVQITLNGDKAFSVSVGSIISRFSKDETDYDLVSQCRFLSRLERVGDDARRGWKMLSMEVIYVHDAITPAVPEELSEDVYSVIAEGRAPRESYRGLAYVLGEMGYQVKDTLPGTDDQSSVEAVLQRNQSWLYK</sequence>